<dbReference type="GO" id="GO:0019509">
    <property type="term" value="P:L-methionine salvage from methylthioadenosine"/>
    <property type="evidence" value="ECO:0007669"/>
    <property type="project" value="TreeGrafter"/>
</dbReference>
<protein>
    <submittedName>
        <fullName evidence="4">Purine nucleoside phosphorylase</fullName>
    </submittedName>
</protein>
<dbReference type="RefSeq" id="WP_014271863.1">
    <property type="nucleotide sequence ID" value="NC_016633.1"/>
</dbReference>
<dbReference type="eggNOG" id="COG0005">
    <property type="taxonomic scope" value="Bacteria"/>
</dbReference>
<dbReference type="PANTHER" id="PTHR42679:SF2">
    <property type="entry name" value="S-METHYL-5'-THIOADENOSINE PHOSPHORYLASE"/>
    <property type="match status" value="1"/>
</dbReference>
<organism evidence="4 5">
    <name type="scientific">Sphaerochaeta pleomorpha (strain ATCC BAA-1885 / DSM 22778 / Grapes)</name>
    <dbReference type="NCBI Taxonomy" id="158190"/>
    <lineage>
        <taxon>Bacteria</taxon>
        <taxon>Pseudomonadati</taxon>
        <taxon>Spirochaetota</taxon>
        <taxon>Spirochaetia</taxon>
        <taxon>Spirochaetales</taxon>
        <taxon>Sphaerochaetaceae</taxon>
        <taxon>Sphaerochaeta</taxon>
    </lineage>
</organism>
<dbReference type="CDD" id="cd09010">
    <property type="entry name" value="MTAP_SsMTAPII_like_MTIP"/>
    <property type="match status" value="1"/>
</dbReference>
<dbReference type="GO" id="GO:0009116">
    <property type="term" value="P:nucleoside metabolic process"/>
    <property type="evidence" value="ECO:0007669"/>
    <property type="project" value="InterPro"/>
</dbReference>
<dbReference type="OrthoDB" id="1523230at2"/>
<keyword evidence="2" id="KW-0808">Transferase</keyword>
<keyword evidence="1" id="KW-0328">Glycosyltransferase</keyword>
<dbReference type="HOGENOM" id="CLU_054456_0_2_12"/>
<dbReference type="InterPro" id="IPR035994">
    <property type="entry name" value="Nucleoside_phosphorylase_sf"/>
</dbReference>
<keyword evidence="5" id="KW-1185">Reference proteome</keyword>
<feature type="domain" description="Nucleoside phosphorylase" evidence="3">
    <location>
        <begin position="3"/>
        <end position="229"/>
    </location>
</feature>
<dbReference type="Gene3D" id="3.40.50.1580">
    <property type="entry name" value="Nucleoside phosphorylase domain"/>
    <property type="match status" value="1"/>
</dbReference>
<evidence type="ECO:0000256" key="1">
    <source>
        <dbReference type="ARBA" id="ARBA00022676"/>
    </source>
</evidence>
<evidence type="ECO:0000256" key="2">
    <source>
        <dbReference type="ARBA" id="ARBA00022679"/>
    </source>
</evidence>
<evidence type="ECO:0000313" key="5">
    <source>
        <dbReference type="Proteomes" id="UP000005632"/>
    </source>
</evidence>
<evidence type="ECO:0000259" key="3">
    <source>
        <dbReference type="Pfam" id="PF01048"/>
    </source>
</evidence>
<dbReference type="Proteomes" id="UP000005632">
    <property type="component" value="Chromosome"/>
</dbReference>
<dbReference type="STRING" id="158190.SpiGrapes_3280"/>
<dbReference type="KEGG" id="sgp:SpiGrapes_3280"/>
<name>G8QR89_SPHPG</name>
<dbReference type="GO" id="GO:0017061">
    <property type="term" value="F:S-methyl-5-thioadenosine phosphorylase activity"/>
    <property type="evidence" value="ECO:0007669"/>
    <property type="project" value="InterPro"/>
</dbReference>
<gene>
    <name evidence="4" type="ordered locus">SpiGrapes_3280</name>
</gene>
<evidence type="ECO:0000313" key="4">
    <source>
        <dbReference type="EMBL" id="AEV31024.1"/>
    </source>
</evidence>
<dbReference type="Pfam" id="PF01048">
    <property type="entry name" value="PNP_UDP_1"/>
    <property type="match status" value="1"/>
</dbReference>
<reference evidence="4 5" key="1">
    <citation type="submission" date="2011-11" db="EMBL/GenBank/DDBJ databases">
        <title>Complete sequence of Spirochaeta sp. grapes.</title>
        <authorList>
            <consortium name="US DOE Joint Genome Institute"/>
            <person name="Lucas S."/>
            <person name="Han J."/>
            <person name="Lapidus A."/>
            <person name="Cheng J.-F."/>
            <person name="Goodwin L."/>
            <person name="Pitluck S."/>
            <person name="Peters L."/>
            <person name="Ovchinnikova G."/>
            <person name="Munk A.C."/>
            <person name="Detter J.C."/>
            <person name="Han C."/>
            <person name="Tapia R."/>
            <person name="Land M."/>
            <person name="Hauser L."/>
            <person name="Kyrpides N."/>
            <person name="Ivanova N."/>
            <person name="Pagani I."/>
            <person name="Ritalahtilisa K."/>
            <person name="Loeffler F."/>
            <person name="Woyke T."/>
        </authorList>
    </citation>
    <scope>NUCLEOTIDE SEQUENCE [LARGE SCALE GENOMIC DNA]</scope>
    <source>
        <strain evidence="5">ATCC BAA-1885 / DSM 22778 / Grapes</strain>
    </source>
</reference>
<dbReference type="InterPro" id="IPR000845">
    <property type="entry name" value="Nucleoside_phosphorylase_d"/>
</dbReference>
<dbReference type="InterPro" id="IPR010044">
    <property type="entry name" value="MTAP"/>
</dbReference>
<sequence>MKAIIGGTGVDTLPGLQSEKTMVATQYGDVELFVGTGKDASLVFLPRHGSEHSVPPHLINYRANIKALVSLGVDEAIGIYAVGSITDLLKPEQIGTISDFIDVTGGGRQHTFFTGGSEQVRHVSMDRVFDPALTEALLQEDPSLVRGGIYCCTNGPRLETPAEIRSYRILGADYVGMTCATEASLAVEAGLRFAALAYSINWAAGVEGSEVAFIGDAMIKQLRSKMTRLCTQVLTRR</sequence>
<proteinExistence type="predicted"/>
<accession>G8QR89</accession>
<dbReference type="GO" id="GO:0005829">
    <property type="term" value="C:cytosol"/>
    <property type="evidence" value="ECO:0007669"/>
    <property type="project" value="TreeGrafter"/>
</dbReference>
<dbReference type="SUPFAM" id="SSF53167">
    <property type="entry name" value="Purine and uridine phosphorylases"/>
    <property type="match status" value="1"/>
</dbReference>
<dbReference type="AlphaFoldDB" id="G8QR89"/>
<dbReference type="PANTHER" id="PTHR42679">
    <property type="entry name" value="S-METHYL-5'-THIOADENOSINE PHOSPHORYLASE"/>
    <property type="match status" value="1"/>
</dbReference>
<dbReference type="EMBL" id="CP003155">
    <property type="protein sequence ID" value="AEV31024.1"/>
    <property type="molecule type" value="Genomic_DNA"/>
</dbReference>